<reference evidence="1 2" key="1">
    <citation type="submission" date="2021-05" db="EMBL/GenBank/DDBJ databases">
        <title>The draft genome of Geobacter chapellei DSM 13688.</title>
        <authorList>
            <person name="Xu Z."/>
            <person name="Masuda Y."/>
            <person name="Itoh H."/>
            <person name="Senoo K."/>
        </authorList>
    </citation>
    <scope>NUCLEOTIDE SEQUENCE [LARGE SCALE GENOMIC DNA]</scope>
    <source>
        <strain evidence="1 2">DSM 13688</strain>
    </source>
</reference>
<gene>
    <name evidence="1" type="ORF">KJB30_03990</name>
</gene>
<dbReference type="InterPro" id="IPR036390">
    <property type="entry name" value="WH_DNA-bd_sf"/>
</dbReference>
<dbReference type="Gene3D" id="1.10.10.10">
    <property type="entry name" value="Winged helix-like DNA-binding domain superfamily/Winged helix DNA-binding domain"/>
    <property type="match status" value="1"/>
</dbReference>
<dbReference type="Gene3D" id="3.40.50.300">
    <property type="entry name" value="P-loop containing nucleotide triphosphate hydrolases"/>
    <property type="match status" value="1"/>
</dbReference>
<accession>A0ABS5U5I5</accession>
<keyword evidence="2" id="KW-1185">Reference proteome</keyword>
<dbReference type="Proteomes" id="UP000784128">
    <property type="component" value="Unassembled WGS sequence"/>
</dbReference>
<dbReference type="SUPFAM" id="SSF46785">
    <property type="entry name" value="Winged helix' DNA-binding domain"/>
    <property type="match status" value="1"/>
</dbReference>
<protein>
    <submittedName>
        <fullName evidence="1">Winged helix-turn-helix transcriptional regulator</fullName>
    </submittedName>
</protein>
<dbReference type="InterPro" id="IPR027417">
    <property type="entry name" value="P-loop_NTPase"/>
</dbReference>
<dbReference type="EMBL" id="JAHDYS010000003">
    <property type="protein sequence ID" value="MBT1070933.1"/>
    <property type="molecule type" value="Genomic_DNA"/>
</dbReference>
<dbReference type="SUPFAM" id="SSF52540">
    <property type="entry name" value="P-loop containing nucleoside triphosphate hydrolases"/>
    <property type="match status" value="1"/>
</dbReference>
<dbReference type="RefSeq" id="WP_214296647.1">
    <property type="nucleotide sequence ID" value="NZ_JAHDYS010000003.1"/>
</dbReference>
<comment type="caution">
    <text evidence="1">The sequence shown here is derived from an EMBL/GenBank/DDBJ whole genome shotgun (WGS) entry which is preliminary data.</text>
</comment>
<proteinExistence type="predicted"/>
<organism evidence="1 2">
    <name type="scientific">Pelotalea chapellei</name>
    <dbReference type="NCBI Taxonomy" id="44671"/>
    <lineage>
        <taxon>Bacteria</taxon>
        <taxon>Pseudomonadati</taxon>
        <taxon>Thermodesulfobacteriota</taxon>
        <taxon>Desulfuromonadia</taxon>
        <taxon>Geobacterales</taxon>
        <taxon>Geobacteraceae</taxon>
        <taxon>Pelotalea</taxon>
    </lineage>
</organism>
<name>A0ABS5U5I5_9BACT</name>
<sequence>MYKYNPRKKSAEQLESSLVGADRHDILKGILSELALKKGESPKQHWMIVGARGMGKSHLLTLLHHKVCSDSELSALWIPVLFPEEIRMAGDLAKFLERAATEILHDLEQGKNTIVPDLKEKIAKIRSIRHDERVDYLFSVITWIRSETKRHILLIAENLQQLLGKKISIIDQKKLRAYLQSEDALLLFGSATTIFDALHDHSHPFYHFFHIRRLNELSFDDVKALVSNLLSGYGREEQARIMLENEARLKVLHSFTGGNPRMAVFLSDILKTDVNEEMIDIMDRILDELTPYFEAIINDTPEYLQDIINTLAAYEPAQSPKEIAEHLEMEQGTVRNYLKQAKDNGYVRVAFSKGKSNFYCLNEYLYRTWFQMRDSSHREEMRWLMELMLLLYSREQIMEENRRIEESEGGCANHYQRLVKQTFEFMVSNPSFCAVIDLCAQQVGKKKKERKADVDLERIFKTNFMERLRTLDQNKLTKKEYLANGTDILVDMMSKIHDGPLALLITYSLTIPLYYKNTFDIAKTLEDYGEHLVNIKVKHGSELSKTLNFSPDSSNANDTFFMLNVALENYDTALSFAETLTDKSRNHFIDAAVMLLVIQVAYYGHINNVEHMIKSYEALQSICISTKRSSKDFRLFLALLLAHQADVIKDEAVKKFLGFIATKYPSQSLFFSLWVCIHDPESAYVQKMMAEPAFTKVVAQLQDLIATAIEQQDECADNCR</sequence>
<evidence type="ECO:0000313" key="2">
    <source>
        <dbReference type="Proteomes" id="UP000784128"/>
    </source>
</evidence>
<dbReference type="InterPro" id="IPR036388">
    <property type="entry name" value="WH-like_DNA-bd_sf"/>
</dbReference>
<evidence type="ECO:0000313" key="1">
    <source>
        <dbReference type="EMBL" id="MBT1070933.1"/>
    </source>
</evidence>